<dbReference type="Proteomes" id="UP000297452">
    <property type="component" value="Unassembled WGS sequence"/>
</dbReference>
<evidence type="ECO:0000313" key="1">
    <source>
        <dbReference type="EMBL" id="TGO64521.1"/>
    </source>
</evidence>
<dbReference type="AlphaFoldDB" id="A0A4Z1ISQ6"/>
<name>A0A4Z1ISQ6_9HELO</name>
<dbReference type="OrthoDB" id="4250793at2759"/>
<evidence type="ECO:0000313" key="2">
    <source>
        <dbReference type="Proteomes" id="UP000297452"/>
    </source>
</evidence>
<keyword evidence="2" id="KW-1185">Reference proteome</keyword>
<organism evidence="1 2">
    <name type="scientific">Botryotinia narcissicola</name>
    <dbReference type="NCBI Taxonomy" id="278944"/>
    <lineage>
        <taxon>Eukaryota</taxon>
        <taxon>Fungi</taxon>
        <taxon>Dikarya</taxon>
        <taxon>Ascomycota</taxon>
        <taxon>Pezizomycotina</taxon>
        <taxon>Leotiomycetes</taxon>
        <taxon>Helotiales</taxon>
        <taxon>Sclerotiniaceae</taxon>
        <taxon>Botryotinia</taxon>
    </lineage>
</organism>
<sequence>MSFCYRVKVSTWYTLNEVQFYKNLVHTRVDSLSSIQIFILPTSGSKTLFFYLISQFIDYLNLPAIWRAKLIINIQSSFQLKYNFLKRAEPGKEFQPPGSKTKYWLPKNFEQHSTGSKSVTHSLICRFGTELASDFKIDTKITANYARVSAEGGAGCEYGTDFKSTSLYGIYSLDQEIYSISVVNKQVIYDSVEDEFISTAAKLPSWKLIFKDLKDFDEVTGIYNAFAKFYSRYGSHLIQEGYMGTRYQLKVEQKGIAQERREKFSMNIKVEYQGVVGQYISVDVKKSESYKLPGGSDWRQKFTTKVSY</sequence>
<proteinExistence type="predicted"/>
<gene>
    <name evidence="1" type="ORF">BOTNAR_0087g00010</name>
</gene>
<reference evidence="1 2" key="1">
    <citation type="submission" date="2017-12" db="EMBL/GenBank/DDBJ databases">
        <title>Comparative genomics of Botrytis spp.</title>
        <authorList>
            <person name="Valero-Jimenez C.A."/>
            <person name="Tapia P."/>
            <person name="Veloso J."/>
            <person name="Silva-Moreno E."/>
            <person name="Staats M."/>
            <person name="Valdes J.H."/>
            <person name="Van Kan J.A.L."/>
        </authorList>
    </citation>
    <scope>NUCLEOTIDE SEQUENCE [LARGE SCALE GENOMIC DNA]</scope>
    <source>
        <strain evidence="1 2">MUCL2120</strain>
    </source>
</reference>
<comment type="caution">
    <text evidence="1">The sequence shown here is derived from an EMBL/GenBank/DDBJ whole genome shotgun (WGS) entry which is preliminary data.</text>
</comment>
<protein>
    <recommendedName>
        <fullName evidence="3">MACPF domain-containing protein</fullName>
    </recommendedName>
</protein>
<accession>A0A4Z1ISQ6</accession>
<dbReference type="EMBL" id="PQXJ01000087">
    <property type="protein sequence ID" value="TGO64521.1"/>
    <property type="molecule type" value="Genomic_DNA"/>
</dbReference>
<evidence type="ECO:0008006" key="3">
    <source>
        <dbReference type="Google" id="ProtNLM"/>
    </source>
</evidence>